<protein>
    <submittedName>
        <fullName evidence="2">Uncharacterized protein</fullName>
    </submittedName>
</protein>
<dbReference type="GeneID" id="17321290"/>
<gene>
    <name evidence="2" type="ORF">CHC_T00002556001</name>
</gene>
<name>R7Q6U0_CHOCR</name>
<reference evidence="3" key="1">
    <citation type="journal article" date="2013" name="Proc. Natl. Acad. Sci. U.S.A.">
        <title>Genome structure and metabolic features in the red seaweed Chondrus crispus shed light on evolution of the Archaeplastida.</title>
        <authorList>
            <person name="Collen J."/>
            <person name="Porcel B."/>
            <person name="Carre W."/>
            <person name="Ball S.G."/>
            <person name="Chaparro C."/>
            <person name="Tonon T."/>
            <person name="Barbeyron T."/>
            <person name="Michel G."/>
            <person name="Noel B."/>
            <person name="Valentin K."/>
            <person name="Elias M."/>
            <person name="Artiguenave F."/>
            <person name="Arun A."/>
            <person name="Aury J.M."/>
            <person name="Barbosa-Neto J.F."/>
            <person name="Bothwell J.H."/>
            <person name="Bouget F.Y."/>
            <person name="Brillet L."/>
            <person name="Cabello-Hurtado F."/>
            <person name="Capella-Gutierrez S."/>
            <person name="Charrier B."/>
            <person name="Cladiere L."/>
            <person name="Cock J.M."/>
            <person name="Coelho S.M."/>
            <person name="Colleoni C."/>
            <person name="Czjzek M."/>
            <person name="Da Silva C."/>
            <person name="Delage L."/>
            <person name="Denoeud F."/>
            <person name="Deschamps P."/>
            <person name="Dittami S.M."/>
            <person name="Gabaldon T."/>
            <person name="Gachon C.M."/>
            <person name="Groisillier A."/>
            <person name="Herve C."/>
            <person name="Jabbari K."/>
            <person name="Katinka M."/>
            <person name="Kloareg B."/>
            <person name="Kowalczyk N."/>
            <person name="Labadie K."/>
            <person name="Leblanc C."/>
            <person name="Lopez P.J."/>
            <person name="McLachlan D.H."/>
            <person name="Meslet-Cladiere L."/>
            <person name="Moustafa A."/>
            <person name="Nehr Z."/>
            <person name="Nyvall Collen P."/>
            <person name="Panaud O."/>
            <person name="Partensky F."/>
            <person name="Poulain J."/>
            <person name="Rensing S.A."/>
            <person name="Rousvoal S."/>
            <person name="Samson G."/>
            <person name="Symeonidi A."/>
            <person name="Weissenbach J."/>
            <person name="Zambounis A."/>
            <person name="Wincker P."/>
            <person name="Boyen C."/>
        </authorList>
    </citation>
    <scope>NUCLEOTIDE SEQUENCE [LARGE SCALE GENOMIC DNA]</scope>
    <source>
        <strain evidence="3">cv. Stackhouse</strain>
    </source>
</reference>
<feature type="region of interest" description="Disordered" evidence="1">
    <location>
        <begin position="44"/>
        <end position="70"/>
    </location>
</feature>
<dbReference type="EMBL" id="HG001657">
    <property type="protein sequence ID" value="CDF33754.1"/>
    <property type="molecule type" value="Genomic_DNA"/>
</dbReference>
<accession>R7Q6U0</accession>
<evidence type="ECO:0000313" key="3">
    <source>
        <dbReference type="Proteomes" id="UP000012073"/>
    </source>
</evidence>
<dbReference type="Gramene" id="CDF33754">
    <property type="protein sequence ID" value="CDF33754"/>
    <property type="gene ID" value="CHC_T00002556001"/>
</dbReference>
<dbReference type="Proteomes" id="UP000012073">
    <property type="component" value="Unassembled WGS sequence"/>
</dbReference>
<dbReference type="AlphaFoldDB" id="R7Q6U0"/>
<evidence type="ECO:0000256" key="1">
    <source>
        <dbReference type="SAM" id="MobiDB-lite"/>
    </source>
</evidence>
<organism evidence="2 3">
    <name type="scientific">Chondrus crispus</name>
    <name type="common">Carrageen Irish moss</name>
    <name type="synonym">Polymorpha crispa</name>
    <dbReference type="NCBI Taxonomy" id="2769"/>
    <lineage>
        <taxon>Eukaryota</taxon>
        <taxon>Rhodophyta</taxon>
        <taxon>Florideophyceae</taxon>
        <taxon>Rhodymeniophycidae</taxon>
        <taxon>Gigartinales</taxon>
        <taxon>Gigartinaceae</taxon>
        <taxon>Chondrus</taxon>
    </lineage>
</organism>
<dbReference type="KEGG" id="ccp:CHC_T00002556001"/>
<dbReference type="RefSeq" id="XP_005713573.1">
    <property type="nucleotide sequence ID" value="XM_005713516.1"/>
</dbReference>
<keyword evidence="3" id="KW-1185">Reference proteome</keyword>
<sequence length="70" mass="7930">MQRPSQPERNSEKVWLALAWAPVPEFNCDAFQLLAREGASRLSRPHRTCARWPTPGWTNSSGRTGARPKL</sequence>
<proteinExistence type="predicted"/>
<evidence type="ECO:0000313" key="2">
    <source>
        <dbReference type="EMBL" id="CDF33754.1"/>
    </source>
</evidence>